<dbReference type="Proteomes" id="UP000440978">
    <property type="component" value="Unassembled WGS sequence"/>
</dbReference>
<dbReference type="GO" id="GO:0006313">
    <property type="term" value="P:DNA transposition"/>
    <property type="evidence" value="ECO:0007669"/>
    <property type="project" value="UniProtKB-UniRule"/>
</dbReference>
<evidence type="ECO:0000256" key="3">
    <source>
        <dbReference type="ARBA" id="ARBA00022578"/>
    </source>
</evidence>
<comment type="similarity">
    <text evidence="2 6">Belongs to the transposase mutator family.</text>
</comment>
<evidence type="ECO:0000256" key="2">
    <source>
        <dbReference type="ARBA" id="ARBA00010961"/>
    </source>
</evidence>
<keyword evidence="4 6" id="KW-0238">DNA-binding</keyword>
<evidence type="ECO:0000256" key="1">
    <source>
        <dbReference type="ARBA" id="ARBA00002190"/>
    </source>
</evidence>
<keyword evidence="8" id="KW-1185">Reference proteome</keyword>
<keyword evidence="6" id="KW-0814">Transposable element</keyword>
<evidence type="ECO:0000313" key="7">
    <source>
        <dbReference type="EMBL" id="MTT33361.1"/>
    </source>
</evidence>
<accession>A0A6N8CTF9</accession>
<reference evidence="7 8" key="1">
    <citation type="submission" date="2019-11" db="EMBL/GenBank/DDBJ databases">
        <title>Terrilactibacillus tamarindus sp. nov. BCM23-1 isolated from bark of Tamarindus indica.</title>
        <authorList>
            <person name="Kingkaew E."/>
            <person name="Tanasupawat S."/>
        </authorList>
    </citation>
    <scope>NUCLEOTIDE SEQUENCE [LARGE SCALE GENOMIC DNA]</scope>
    <source>
        <strain evidence="7 8">BCM23-1</strain>
    </source>
</reference>
<dbReference type="Pfam" id="PF00872">
    <property type="entry name" value="Transposase_mut"/>
    <property type="match status" value="1"/>
</dbReference>
<evidence type="ECO:0000256" key="5">
    <source>
        <dbReference type="ARBA" id="ARBA00023172"/>
    </source>
</evidence>
<name>A0A6N8CTF9_9BACI</name>
<dbReference type="GO" id="GO:0003677">
    <property type="term" value="F:DNA binding"/>
    <property type="evidence" value="ECO:0007669"/>
    <property type="project" value="UniProtKB-UniRule"/>
</dbReference>
<comment type="caution">
    <text evidence="7">The sequence shown here is derived from an EMBL/GenBank/DDBJ whole genome shotgun (WGS) entry which is preliminary data.</text>
</comment>
<proteinExistence type="inferred from homology"/>
<evidence type="ECO:0000313" key="8">
    <source>
        <dbReference type="Proteomes" id="UP000440978"/>
    </source>
</evidence>
<protein>
    <recommendedName>
        <fullName evidence="6">Mutator family transposase</fullName>
    </recommendedName>
</protein>
<dbReference type="PANTHER" id="PTHR33217:SF8">
    <property type="entry name" value="MUTATOR FAMILY TRANSPOSASE"/>
    <property type="match status" value="1"/>
</dbReference>
<sequence length="175" mass="20253">MNQFTTEIVDALVKKQDITEVFRSHLEKAINSLLVTELTSFLDYEKYDRIGFNSGNSRNGSYSRTLHTEYGDLNIQIPRDRNGEFKQQTIAPYKRSNDTLESTVIHLFQKGITMSEIANLIEKMYGHHYTPQTISNMTKAVSETVEAFNNRQLHNRYVCVYLDATYIAIRRDTVS</sequence>
<comment type="function">
    <text evidence="1 6">Required for the transposition of the insertion element.</text>
</comment>
<keyword evidence="3 6" id="KW-0815">Transposition</keyword>
<dbReference type="GO" id="GO:0004803">
    <property type="term" value="F:transposase activity"/>
    <property type="evidence" value="ECO:0007669"/>
    <property type="project" value="UniProtKB-UniRule"/>
</dbReference>
<organism evidence="7 8">
    <name type="scientific">Terrilactibacillus tamarindi</name>
    <dbReference type="NCBI Taxonomy" id="2599694"/>
    <lineage>
        <taxon>Bacteria</taxon>
        <taxon>Bacillati</taxon>
        <taxon>Bacillota</taxon>
        <taxon>Bacilli</taxon>
        <taxon>Bacillales</taxon>
        <taxon>Bacillaceae</taxon>
        <taxon>Terrilactibacillus</taxon>
    </lineage>
</organism>
<gene>
    <name evidence="7" type="ORF">GMB86_15320</name>
</gene>
<dbReference type="RefSeq" id="WP_196220259.1">
    <property type="nucleotide sequence ID" value="NZ_WNHB01000055.1"/>
</dbReference>
<evidence type="ECO:0000256" key="4">
    <source>
        <dbReference type="ARBA" id="ARBA00023125"/>
    </source>
</evidence>
<dbReference type="PANTHER" id="PTHR33217">
    <property type="entry name" value="TRANSPOSASE FOR INSERTION SEQUENCE ELEMENT IS1081"/>
    <property type="match status" value="1"/>
</dbReference>
<keyword evidence="5 6" id="KW-0233">DNA recombination</keyword>
<dbReference type="AlphaFoldDB" id="A0A6N8CTF9"/>
<evidence type="ECO:0000256" key="6">
    <source>
        <dbReference type="RuleBase" id="RU365089"/>
    </source>
</evidence>
<dbReference type="InterPro" id="IPR001207">
    <property type="entry name" value="Transposase_mutator"/>
</dbReference>
<feature type="non-terminal residue" evidence="7">
    <location>
        <position position="175"/>
    </location>
</feature>
<dbReference type="EMBL" id="WNHB01000055">
    <property type="protein sequence ID" value="MTT33361.1"/>
    <property type="molecule type" value="Genomic_DNA"/>
</dbReference>